<dbReference type="AlphaFoldDB" id="A0AAU9NKG7"/>
<comment type="caution">
    <text evidence="2">The sequence shown here is derived from an EMBL/GenBank/DDBJ whole genome shotgun (WGS) entry which is preliminary data.</text>
</comment>
<evidence type="ECO:0000313" key="2">
    <source>
        <dbReference type="EMBL" id="CAH1438350.1"/>
    </source>
</evidence>
<sequence length="113" mass="12233">MVNGSSGSHRSLGGHHLIVLFGQRRRKTKAVEHKEGSRGETKVGTGGSGGFCSIITGGCFGSLLVFSSFRFEQELGRKEAGIRQIKGKSYDGGLNGGSKEQRWGCFPSWSRRK</sequence>
<protein>
    <submittedName>
        <fullName evidence="2">Uncharacterized protein</fullName>
    </submittedName>
</protein>
<feature type="region of interest" description="Disordered" evidence="1">
    <location>
        <begin position="25"/>
        <end position="46"/>
    </location>
</feature>
<proteinExistence type="predicted"/>
<dbReference type="EMBL" id="CAKMRJ010004445">
    <property type="protein sequence ID" value="CAH1438350.1"/>
    <property type="molecule type" value="Genomic_DNA"/>
</dbReference>
<name>A0AAU9NKG7_9ASTR</name>
<feature type="compositionally biased region" description="Basic and acidic residues" evidence="1">
    <location>
        <begin position="29"/>
        <end position="41"/>
    </location>
</feature>
<keyword evidence="3" id="KW-1185">Reference proteome</keyword>
<organism evidence="2 3">
    <name type="scientific">Lactuca virosa</name>
    <dbReference type="NCBI Taxonomy" id="75947"/>
    <lineage>
        <taxon>Eukaryota</taxon>
        <taxon>Viridiplantae</taxon>
        <taxon>Streptophyta</taxon>
        <taxon>Embryophyta</taxon>
        <taxon>Tracheophyta</taxon>
        <taxon>Spermatophyta</taxon>
        <taxon>Magnoliopsida</taxon>
        <taxon>eudicotyledons</taxon>
        <taxon>Gunneridae</taxon>
        <taxon>Pentapetalae</taxon>
        <taxon>asterids</taxon>
        <taxon>campanulids</taxon>
        <taxon>Asterales</taxon>
        <taxon>Asteraceae</taxon>
        <taxon>Cichorioideae</taxon>
        <taxon>Cichorieae</taxon>
        <taxon>Lactucinae</taxon>
        <taxon>Lactuca</taxon>
    </lineage>
</organism>
<reference evidence="2 3" key="1">
    <citation type="submission" date="2022-01" db="EMBL/GenBank/DDBJ databases">
        <authorList>
            <person name="Xiong W."/>
            <person name="Schranz E."/>
        </authorList>
    </citation>
    <scope>NUCLEOTIDE SEQUENCE [LARGE SCALE GENOMIC DNA]</scope>
</reference>
<feature type="region of interest" description="Disordered" evidence="1">
    <location>
        <begin position="91"/>
        <end position="113"/>
    </location>
</feature>
<evidence type="ECO:0000313" key="3">
    <source>
        <dbReference type="Proteomes" id="UP001157418"/>
    </source>
</evidence>
<dbReference type="Proteomes" id="UP001157418">
    <property type="component" value="Unassembled WGS sequence"/>
</dbReference>
<gene>
    <name evidence="2" type="ORF">LVIROSA_LOCUS24615</name>
</gene>
<accession>A0AAU9NKG7</accession>
<evidence type="ECO:0000256" key="1">
    <source>
        <dbReference type="SAM" id="MobiDB-lite"/>
    </source>
</evidence>